<evidence type="ECO:0000259" key="18">
    <source>
        <dbReference type="Pfam" id="PF00912"/>
    </source>
</evidence>
<protein>
    <submittedName>
        <fullName evidence="19">Penicillin-binding protein</fullName>
    </submittedName>
</protein>
<evidence type="ECO:0000256" key="16">
    <source>
        <dbReference type="SAM" id="Phobius"/>
    </source>
</evidence>
<dbReference type="AlphaFoldDB" id="A0A8J2Y569"/>
<evidence type="ECO:0000256" key="9">
    <source>
        <dbReference type="ARBA" id="ARBA00022960"/>
    </source>
</evidence>
<dbReference type="GO" id="GO:0008658">
    <property type="term" value="F:penicillin binding"/>
    <property type="evidence" value="ECO:0007669"/>
    <property type="project" value="InterPro"/>
</dbReference>
<keyword evidence="20" id="KW-1185">Reference proteome</keyword>
<evidence type="ECO:0000256" key="6">
    <source>
        <dbReference type="ARBA" id="ARBA00022676"/>
    </source>
</evidence>
<evidence type="ECO:0000256" key="1">
    <source>
        <dbReference type="ARBA" id="ARBA00004752"/>
    </source>
</evidence>
<feature type="transmembrane region" description="Helical" evidence="16">
    <location>
        <begin position="60"/>
        <end position="81"/>
    </location>
</feature>
<keyword evidence="11" id="KW-0511">Multifunctional enzyme</keyword>
<keyword evidence="4" id="KW-0121">Carboxypeptidase</keyword>
<dbReference type="InterPro" id="IPR001264">
    <property type="entry name" value="Glyco_trans_51"/>
</dbReference>
<comment type="similarity">
    <text evidence="3">In the N-terminal section; belongs to the glycosyltransferase 51 family.</text>
</comment>
<dbReference type="GO" id="GO:0009252">
    <property type="term" value="P:peptidoglycan biosynthetic process"/>
    <property type="evidence" value="ECO:0007669"/>
    <property type="project" value="UniProtKB-UniPathway"/>
</dbReference>
<dbReference type="GO" id="GO:0030288">
    <property type="term" value="C:outer membrane-bounded periplasmic space"/>
    <property type="evidence" value="ECO:0007669"/>
    <property type="project" value="TreeGrafter"/>
</dbReference>
<accession>A0A8J2Y569</accession>
<keyword evidence="6" id="KW-0328">Glycosyltransferase</keyword>
<evidence type="ECO:0000256" key="14">
    <source>
        <dbReference type="ARBA" id="ARBA00049902"/>
    </source>
</evidence>
<dbReference type="InterPro" id="IPR001460">
    <property type="entry name" value="PCN-bd_Tpept"/>
</dbReference>
<comment type="catalytic activity">
    <reaction evidence="14">
        <text>[GlcNAc-(1-&gt;4)-Mur2Ac(oyl-L-Ala-gamma-D-Glu-L-Lys-D-Ala-D-Ala)](n)-di-trans,octa-cis-undecaprenyl diphosphate + beta-D-GlcNAc-(1-&gt;4)-Mur2Ac(oyl-L-Ala-gamma-D-Glu-L-Lys-D-Ala-D-Ala)-di-trans,octa-cis-undecaprenyl diphosphate = [GlcNAc-(1-&gt;4)-Mur2Ac(oyl-L-Ala-gamma-D-Glu-L-Lys-D-Ala-D-Ala)](n+1)-di-trans,octa-cis-undecaprenyl diphosphate + di-trans,octa-cis-undecaprenyl diphosphate + H(+)</text>
        <dbReference type="Rhea" id="RHEA:23708"/>
        <dbReference type="Rhea" id="RHEA-COMP:9602"/>
        <dbReference type="Rhea" id="RHEA-COMP:9603"/>
        <dbReference type="ChEBI" id="CHEBI:15378"/>
        <dbReference type="ChEBI" id="CHEBI:58405"/>
        <dbReference type="ChEBI" id="CHEBI:60033"/>
        <dbReference type="ChEBI" id="CHEBI:78435"/>
        <dbReference type="EC" id="2.4.99.28"/>
    </reaction>
</comment>
<evidence type="ECO:0000256" key="15">
    <source>
        <dbReference type="SAM" id="MobiDB-lite"/>
    </source>
</evidence>
<dbReference type="FunFam" id="1.10.3810.10:FF:000001">
    <property type="entry name" value="Penicillin-binding protein 1A"/>
    <property type="match status" value="1"/>
</dbReference>
<feature type="domain" description="Penicillin-binding protein transpeptidase" evidence="17">
    <location>
        <begin position="373"/>
        <end position="602"/>
    </location>
</feature>
<dbReference type="GO" id="GO:0006508">
    <property type="term" value="P:proteolysis"/>
    <property type="evidence" value="ECO:0007669"/>
    <property type="project" value="UniProtKB-KW"/>
</dbReference>
<proteinExistence type="inferred from homology"/>
<dbReference type="PANTHER" id="PTHR32282">
    <property type="entry name" value="BINDING PROTEIN TRANSPEPTIDASE, PUTATIVE-RELATED"/>
    <property type="match status" value="1"/>
</dbReference>
<dbReference type="Gene3D" id="1.10.3810.10">
    <property type="entry name" value="Biosynthetic peptidoglycan transglycosylase-like"/>
    <property type="match status" value="1"/>
</dbReference>
<dbReference type="Pfam" id="PF00905">
    <property type="entry name" value="Transpeptidase"/>
    <property type="match status" value="1"/>
</dbReference>
<comment type="catalytic activity">
    <reaction evidence="13">
        <text>Preferential cleavage: (Ac)2-L-Lys-D-Ala-|-D-Ala. Also transpeptidation of peptidyl-alanyl moieties that are N-acyl substituents of D-alanine.</text>
        <dbReference type="EC" id="3.4.16.4"/>
    </reaction>
</comment>
<evidence type="ECO:0000256" key="7">
    <source>
        <dbReference type="ARBA" id="ARBA00022679"/>
    </source>
</evidence>
<comment type="pathway">
    <text evidence="1">Cell wall biogenesis; peptidoglycan biosynthesis.</text>
</comment>
<dbReference type="GO" id="GO:0071555">
    <property type="term" value="P:cell wall organization"/>
    <property type="evidence" value="ECO:0007669"/>
    <property type="project" value="UniProtKB-KW"/>
</dbReference>
<dbReference type="InterPro" id="IPR012338">
    <property type="entry name" value="Beta-lactam/transpept-like"/>
</dbReference>
<dbReference type="SUPFAM" id="SSF56601">
    <property type="entry name" value="beta-lactamase/transpeptidase-like"/>
    <property type="match status" value="1"/>
</dbReference>
<keyword evidence="16" id="KW-0812">Transmembrane</keyword>
<dbReference type="GO" id="GO:0008360">
    <property type="term" value="P:regulation of cell shape"/>
    <property type="evidence" value="ECO:0007669"/>
    <property type="project" value="UniProtKB-KW"/>
</dbReference>
<dbReference type="EMBL" id="BMGH01000001">
    <property type="protein sequence ID" value="GGD09227.1"/>
    <property type="molecule type" value="Genomic_DNA"/>
</dbReference>
<feature type="domain" description="Glycosyl transferase family 51" evidence="18">
    <location>
        <begin position="117"/>
        <end position="283"/>
    </location>
</feature>
<dbReference type="Pfam" id="PF00912">
    <property type="entry name" value="Transgly"/>
    <property type="match status" value="1"/>
</dbReference>
<keyword evidence="16" id="KW-1133">Transmembrane helix</keyword>
<keyword evidence="12" id="KW-0961">Cell wall biogenesis/degradation</keyword>
<evidence type="ECO:0000256" key="5">
    <source>
        <dbReference type="ARBA" id="ARBA00022670"/>
    </source>
</evidence>
<dbReference type="InterPro" id="IPR036950">
    <property type="entry name" value="PBP_transglycosylase"/>
</dbReference>
<dbReference type="InterPro" id="IPR050396">
    <property type="entry name" value="Glycosyltr_51/Transpeptidase"/>
</dbReference>
<comment type="similarity">
    <text evidence="2">In the C-terminal section; belongs to the transpeptidase family.</text>
</comment>
<keyword evidence="9" id="KW-0133">Cell shape</keyword>
<keyword evidence="8" id="KW-0378">Hydrolase</keyword>
<evidence type="ECO:0000259" key="17">
    <source>
        <dbReference type="Pfam" id="PF00905"/>
    </source>
</evidence>
<gene>
    <name evidence="19" type="primary">pbpC</name>
    <name evidence="19" type="ORF">GCM10011342_17600</name>
</gene>
<reference evidence="19" key="2">
    <citation type="submission" date="2020-09" db="EMBL/GenBank/DDBJ databases">
        <authorList>
            <person name="Sun Q."/>
            <person name="Zhou Y."/>
        </authorList>
    </citation>
    <scope>NUCLEOTIDE SEQUENCE</scope>
    <source>
        <strain evidence="19">CGMCC 1.12921</strain>
    </source>
</reference>
<feature type="compositionally biased region" description="Basic and acidic residues" evidence="15">
    <location>
        <begin position="706"/>
        <end position="720"/>
    </location>
</feature>
<evidence type="ECO:0000313" key="19">
    <source>
        <dbReference type="EMBL" id="GGD09227.1"/>
    </source>
</evidence>
<organism evidence="19 20">
    <name type="scientific">Aquisalinus flavus</name>
    <dbReference type="NCBI Taxonomy" id="1526572"/>
    <lineage>
        <taxon>Bacteria</taxon>
        <taxon>Pseudomonadati</taxon>
        <taxon>Pseudomonadota</taxon>
        <taxon>Alphaproteobacteria</taxon>
        <taxon>Parvularculales</taxon>
        <taxon>Parvularculaceae</taxon>
        <taxon>Aquisalinus</taxon>
    </lineage>
</organism>
<evidence type="ECO:0000256" key="10">
    <source>
        <dbReference type="ARBA" id="ARBA00022984"/>
    </source>
</evidence>
<feature type="region of interest" description="Disordered" evidence="15">
    <location>
        <begin position="685"/>
        <end position="721"/>
    </location>
</feature>
<dbReference type="PANTHER" id="PTHR32282:SF33">
    <property type="entry name" value="PEPTIDOGLYCAN GLYCOSYLTRANSFERASE"/>
    <property type="match status" value="1"/>
</dbReference>
<name>A0A8J2Y569_9PROT</name>
<evidence type="ECO:0000256" key="3">
    <source>
        <dbReference type="ARBA" id="ARBA00007739"/>
    </source>
</evidence>
<evidence type="ECO:0000256" key="4">
    <source>
        <dbReference type="ARBA" id="ARBA00022645"/>
    </source>
</evidence>
<comment type="caution">
    <text evidence="19">The sequence shown here is derived from an EMBL/GenBank/DDBJ whole genome shotgun (WGS) entry which is preliminary data.</text>
</comment>
<evidence type="ECO:0000256" key="12">
    <source>
        <dbReference type="ARBA" id="ARBA00023316"/>
    </source>
</evidence>
<dbReference type="UniPathway" id="UPA00219"/>
<evidence type="ECO:0000256" key="2">
    <source>
        <dbReference type="ARBA" id="ARBA00007090"/>
    </source>
</evidence>
<dbReference type="Proteomes" id="UP000613582">
    <property type="component" value="Unassembled WGS sequence"/>
</dbReference>
<dbReference type="GO" id="GO:0008955">
    <property type="term" value="F:peptidoglycan glycosyltransferase activity"/>
    <property type="evidence" value="ECO:0007669"/>
    <property type="project" value="UniProtKB-EC"/>
</dbReference>
<dbReference type="NCBIfam" id="TIGR02074">
    <property type="entry name" value="PBP_1a_fam"/>
    <property type="match status" value="1"/>
</dbReference>
<dbReference type="InterPro" id="IPR023346">
    <property type="entry name" value="Lysozyme-like_dom_sf"/>
</dbReference>
<evidence type="ECO:0000256" key="11">
    <source>
        <dbReference type="ARBA" id="ARBA00023268"/>
    </source>
</evidence>
<keyword evidence="7" id="KW-0808">Transferase</keyword>
<dbReference type="SUPFAM" id="SSF53955">
    <property type="entry name" value="Lysozyme-like"/>
    <property type="match status" value="1"/>
</dbReference>
<reference evidence="19" key="1">
    <citation type="journal article" date="2014" name="Int. J. Syst. Evol. Microbiol.">
        <title>Complete genome sequence of Corynebacterium casei LMG S-19264T (=DSM 44701T), isolated from a smear-ripened cheese.</title>
        <authorList>
            <consortium name="US DOE Joint Genome Institute (JGI-PGF)"/>
            <person name="Walter F."/>
            <person name="Albersmeier A."/>
            <person name="Kalinowski J."/>
            <person name="Ruckert C."/>
        </authorList>
    </citation>
    <scope>NUCLEOTIDE SEQUENCE</scope>
    <source>
        <strain evidence="19">CGMCC 1.12921</strain>
    </source>
</reference>
<sequence length="732" mass="80087">MSKKKKTKNEGKLLQQAGGIALDLWAGVLTLGWVFGQAVKPAAAPIGRRLKQRKTWTSAGLHLASLAFAGMLVAGFGLFHLTRAYTPPEDVDLWAINRPASITFLDSEGDVIGTRGSYYGDPIPVEELPPYVISAFLSTEDRRFYDHFGFDAKGFMRAIVTNIRRGRLAEGASTVTQQLARNLFLTNEKTLDRKLQELNLAFWLEARLTKDEILSLYLNRTYLGAGTFGIEAASQLYFSKSARELTLSEAALLAGLPKAPSALAPTTNFGGATTRSAEVIDNLVETKKITKEEAEIAKATPPELIVIDNNPDVGYFFDYVMAQSEALLGGTVDTDIVVTTTIDLAMQRQGQRVISAAMTDDIRALGAEQAALIAYDTDGAIRTMIGGLSYEESQFNRATQALRQPGSTFKPFVYLAALQSGMSARTVFVDEPVTVDGWSPQNYSGDYAGAMPMTTALARSINTVAVQASEAIGRERVVETARAMGIHHTLQPLPSIALGAANVTLDELTAAYIPFARGGLTASPYAITRIENRRGEVLYERQPAQQRQVFDAERAEQMNYLLHQVMVNGTGSRANLGSRQSAGKTGTTNDWRDAWFVGYTGQLVTGVWVGNDDNDPMQKVTGGGIPATIWKNFMIAAHEGKPRLALPGADRLRHDSNDLRLAQFYGTLQADMAALAYGGQQSFADNRYPDDGGSQQVVGRAYNDPEPIRSRDDDRQDEQPRKRRGWWIFGRN</sequence>
<evidence type="ECO:0000313" key="20">
    <source>
        <dbReference type="Proteomes" id="UP000613582"/>
    </source>
</evidence>
<keyword evidence="10" id="KW-0573">Peptidoglycan synthesis</keyword>
<keyword evidence="16" id="KW-0472">Membrane</keyword>
<evidence type="ECO:0000256" key="8">
    <source>
        <dbReference type="ARBA" id="ARBA00022801"/>
    </source>
</evidence>
<dbReference type="Gene3D" id="3.40.710.10">
    <property type="entry name" value="DD-peptidase/beta-lactamase superfamily"/>
    <property type="match status" value="1"/>
</dbReference>
<evidence type="ECO:0000256" key="13">
    <source>
        <dbReference type="ARBA" id="ARBA00034000"/>
    </source>
</evidence>
<dbReference type="GO" id="GO:0009002">
    <property type="term" value="F:serine-type D-Ala-D-Ala carboxypeptidase activity"/>
    <property type="evidence" value="ECO:0007669"/>
    <property type="project" value="UniProtKB-EC"/>
</dbReference>
<dbReference type="RefSeq" id="WP_188158777.1">
    <property type="nucleotide sequence ID" value="NZ_BMGH01000001.1"/>
</dbReference>
<keyword evidence="5" id="KW-0645">Protease</keyword>